<dbReference type="Gene3D" id="2.60.40.10">
    <property type="entry name" value="Immunoglobulins"/>
    <property type="match status" value="6"/>
</dbReference>
<evidence type="ECO:0000256" key="3">
    <source>
        <dbReference type="SAM" id="MobiDB-lite"/>
    </source>
</evidence>
<proteinExistence type="predicted"/>
<feature type="compositionally biased region" description="Low complexity" evidence="3">
    <location>
        <begin position="1683"/>
        <end position="1692"/>
    </location>
</feature>
<dbReference type="PANTHER" id="PTHR45632">
    <property type="entry name" value="LD33804P"/>
    <property type="match status" value="1"/>
</dbReference>
<dbReference type="NCBIfam" id="NF033510">
    <property type="entry name" value="Ca_tandemer"/>
    <property type="match status" value="5"/>
</dbReference>
<feature type="region of interest" description="Disordered" evidence="3">
    <location>
        <begin position="1628"/>
        <end position="1707"/>
    </location>
</feature>
<dbReference type="InterPro" id="IPR058094">
    <property type="entry name" value="Ig-like_OmpL47-like"/>
</dbReference>
<dbReference type="NCBIfam" id="NF047446">
    <property type="entry name" value="barrel_OmpL47"/>
    <property type="match status" value="5"/>
</dbReference>
<evidence type="ECO:0000259" key="4">
    <source>
        <dbReference type="PROSITE" id="PS51272"/>
    </source>
</evidence>
<keyword evidence="1" id="KW-0880">Kelch repeat</keyword>
<name>A0A410X3D5_9BACL</name>
<dbReference type="SMART" id="SM00612">
    <property type="entry name" value="Kelch"/>
    <property type="match status" value="4"/>
</dbReference>
<dbReference type="InterPro" id="IPR015915">
    <property type="entry name" value="Kelch-typ_b-propeller"/>
</dbReference>
<gene>
    <name evidence="5" type="ORF">M5X16_13180</name>
    <name evidence="6" type="ORF">PC41400_26990</name>
</gene>
<evidence type="ECO:0000313" key="8">
    <source>
        <dbReference type="Proteomes" id="UP001527202"/>
    </source>
</evidence>
<dbReference type="RefSeq" id="WP_042235875.1">
    <property type="nucleotide sequence ID" value="NZ_CP026520.1"/>
</dbReference>
<reference evidence="6 7" key="1">
    <citation type="submission" date="2018-01" db="EMBL/GenBank/DDBJ databases">
        <title>The whole genome sequencing and assembly of Paenibacillus chitinolyticus KCCM 41400 strain.</title>
        <authorList>
            <person name="Kim J.-Y."/>
            <person name="Park M.-K."/>
            <person name="Lee Y.-J."/>
            <person name="Yi H."/>
            <person name="Bahn Y.-S."/>
            <person name="Kim J.F."/>
            <person name="Lee D.-W."/>
        </authorList>
    </citation>
    <scope>NUCLEOTIDE SEQUENCE [LARGE SCALE GENOMIC DNA]</scope>
    <source>
        <strain evidence="6 7">KCCM 41400</strain>
    </source>
</reference>
<evidence type="ECO:0000313" key="6">
    <source>
        <dbReference type="EMBL" id="QAV21123.1"/>
    </source>
</evidence>
<dbReference type="PANTHER" id="PTHR45632:SF3">
    <property type="entry name" value="KELCH-LIKE PROTEIN 32"/>
    <property type="match status" value="1"/>
</dbReference>
<dbReference type="InterPro" id="IPR044016">
    <property type="entry name" value="Big_13"/>
</dbReference>
<dbReference type="Pfam" id="PF19077">
    <property type="entry name" value="Big_13"/>
    <property type="match status" value="5"/>
</dbReference>
<dbReference type="EMBL" id="CP026520">
    <property type="protein sequence ID" value="QAV21123.1"/>
    <property type="molecule type" value="Genomic_DNA"/>
</dbReference>
<dbReference type="KEGG" id="pchi:PC41400_26990"/>
<dbReference type="Pfam" id="PF12733">
    <property type="entry name" value="Cadherin-like"/>
    <property type="match status" value="4"/>
</dbReference>
<dbReference type="InterPro" id="IPR013783">
    <property type="entry name" value="Ig-like_fold"/>
</dbReference>
<keyword evidence="2" id="KW-0677">Repeat</keyword>
<dbReference type="OrthoDB" id="2479526at2"/>
<dbReference type="Proteomes" id="UP000288943">
    <property type="component" value="Chromosome"/>
</dbReference>
<dbReference type="Gene3D" id="2.120.10.80">
    <property type="entry name" value="Kelch-type beta propeller"/>
    <property type="match status" value="2"/>
</dbReference>
<dbReference type="EMBL" id="JAMDMJ010000014">
    <property type="protein sequence ID" value="MCY9596728.1"/>
    <property type="molecule type" value="Genomic_DNA"/>
</dbReference>
<dbReference type="PROSITE" id="PS51272">
    <property type="entry name" value="SLH"/>
    <property type="match status" value="3"/>
</dbReference>
<dbReference type="Pfam" id="PF00395">
    <property type="entry name" value="SLH"/>
    <property type="match status" value="3"/>
</dbReference>
<feature type="compositionally biased region" description="Low complexity" evidence="3">
    <location>
        <begin position="1641"/>
        <end position="1657"/>
    </location>
</feature>
<evidence type="ECO:0000256" key="2">
    <source>
        <dbReference type="ARBA" id="ARBA00022737"/>
    </source>
</evidence>
<accession>A0A410X3D5</accession>
<dbReference type="Gene3D" id="2.130.10.80">
    <property type="entry name" value="Galactose oxidase/kelch, beta-propeller"/>
    <property type="match status" value="1"/>
</dbReference>
<dbReference type="InterPro" id="IPR037293">
    <property type="entry name" value="Gal_Oxidase_central_sf"/>
</dbReference>
<feature type="domain" description="SLH" evidence="4">
    <location>
        <begin position="1770"/>
        <end position="1833"/>
    </location>
</feature>
<dbReference type="InterPro" id="IPR025883">
    <property type="entry name" value="Cadherin-like_domain"/>
</dbReference>
<dbReference type="Proteomes" id="UP001527202">
    <property type="component" value="Unassembled WGS sequence"/>
</dbReference>
<evidence type="ECO:0000256" key="1">
    <source>
        <dbReference type="ARBA" id="ARBA00022441"/>
    </source>
</evidence>
<organism evidence="6 7">
    <name type="scientific">Paenibacillus chitinolyticus</name>
    <dbReference type="NCBI Taxonomy" id="79263"/>
    <lineage>
        <taxon>Bacteria</taxon>
        <taxon>Bacillati</taxon>
        <taxon>Bacillota</taxon>
        <taxon>Bacilli</taxon>
        <taxon>Bacillales</taxon>
        <taxon>Paenibacillaceae</taxon>
        <taxon>Paenibacillus</taxon>
    </lineage>
</organism>
<dbReference type="InterPro" id="IPR006652">
    <property type="entry name" value="Kelch_1"/>
</dbReference>
<keyword evidence="8" id="KW-1185">Reference proteome</keyword>
<reference evidence="5 8" key="2">
    <citation type="submission" date="2022-05" db="EMBL/GenBank/DDBJ databases">
        <title>Genome Sequencing of Bee-Associated Microbes.</title>
        <authorList>
            <person name="Dunlap C."/>
        </authorList>
    </citation>
    <scope>NUCLEOTIDE SEQUENCE [LARGE SCALE GENOMIC DNA]</scope>
    <source>
        <strain evidence="5 8">NRRL B-23120</strain>
    </source>
</reference>
<dbReference type="Pfam" id="PF01344">
    <property type="entry name" value="Kelch_1"/>
    <property type="match status" value="1"/>
</dbReference>
<sequence length="1890" mass="193982">MSNRLRKIWGTTVLIGGILAGWCQTANAAVMMEPLPASADLPSDLAGVSASGVLNGSSLLVTGGQYNRNNSFAKNSYTFSPSTQTWSTYAPALNLAYHTQSEMKDGRVIVTGGDAFLNGTGFVYNNLTRIYNPYTNAWTQASNLPKNMLGNSQSTLPDGRIVSVGGADSIFSPSTSALYNNTYIYDPAANTWTEKAPLPIGIYGAAQSTLPDGRILLTGGQSGYVYSFSAYIYDPATDIWTKAANLPYQYSDLFYRHAQVTLPNGKVLVMGNYNFYLYDPVSNTWIYDTPSVKGMQNAKMTVIGSNVYVIGGYDRNYELNTTVYKLSFDFTAPTAPVITTSSADWSPADVTATLTAGTDADSGVKQTEYSLSGATVLGWTPYASGDVITVSNSGETTISARTIDKSGNASSVTTAVVKVDKTAPTSPVIKGANSAWTNQNASITLTPGTDNGGSGVQRSEYKLTGGTTQDWTPYTGTFPISTEGITTVHARTIDNVGNVSAESTAVVSIDKASPTIPSVQPAVNGWSKDNVAVTIIPGTDARSGVNRTEYSLSGSTTLGWTVYTGPVTVSAEGQTTVSARSVDEAGNTSPPVQTVIKIDKTSPSVPAVTPGTTGWTAAASVPVTVQPGTDSGGSGVKSTEYSLSGAMTKDWTPYTAPFSITVPGQTTVSARTTDQAGNVSGTGAAAVSIDRTPPGAPVIVPAAAGWTSAPEVSVEITPGADTGGAGVNRTEYSLSGAETLGWTVYTGRLTVKAEGQTTVEARTVDNAGNVGAVSSSTVKIVRTPPGAPAITTPADKSLLRSLPAVTGTAEPSSSVVVTIDGKAHPAVKADSGGRFSFSLPAQLADGTHTVTAVAADAAGNTSPSSVAVSFTLDTTAPAEPVILSPAEGSLSKDTKPVVSGTAEAHSFVYLYVDGALKTIAQADGGGLWSYAIPAALQDGKHNIRAYASDKAGNNSPSTKAVIWMIDTTPPPAPVVLTPASGTSTNRNQPVISGISEPRALVRIELDGSAAGPVTAEASGKWSFIPAAPLADGVHSLRARAEDTAGNISPDSDLVPFTVDTRAPDAPVILKPLADALLNTGSPRIEGHAEANAVVRIVLDGGSVQTVTAGPDGSWVYIPASALADGLHAVKAAAADAAGNIGGYSAETAFRIDTTAPAAPRITEPAPGTVTNINRPLIKGTAEASVTVNVYVDGAPAGITTAGSGGIWSFTPGATLSTGNHRLTALAVDAAGNESPLSQETAFTVVSTNAALHSLSLSGAALNETVTGSTYRYTAQVPYSVTVTSIQATAEDAQASVRILQNGQPVTNPVVLEVGDQTFTVEITAQDGMTVTPYTVTVTRAASSEVTLSELTVTPGELTPRFDGAATVYSSTVTNDVYAVTVGAKASSSVATLAINGTVFSGNAGILPLSLHVGSNPVTITVTAQDGVTTQSYHLEVSRAPSSNVTLSGLTLSEGSLDPAFESGMVHYRAVVGPDTASLTVTGSVYEPNATLVVDGRPVVSGQPSVPLALQPGLNPITVVVTAQDGITTQSYVVDVTRQLSSNAGLTGLELSAGRLSPAFDGDTSNYALTVDYENDRTTVTASVYDPDALITVNGVPLLSGKPSAPLALRVGANPIRVTVTAPDRQTVRTYTVLVTRQPRQDSGGDSPGTSPGGTAPTEEPKTPVDPGQPQHPGEPGGTGKPGEPGVPGKPDVPGGPGCPSPASSPHPVFFTDMKGHWAEQEVTHAADCGIVSGFENGAFRPQEQVTRAQFTVMLVRAYAEAIRQEQPAPSAGFADSAGIPAWAAEAVALAQGAGIATGYEDGTFRPSAPITRAEMLTLAAKAAKLQPVPAGALRELYADADEIPGWAAGYIAAAQQKGLVQGRGPGTFAPLGYTTRAEAVTLLLRMLEAK</sequence>
<dbReference type="InterPro" id="IPR001119">
    <property type="entry name" value="SLH_dom"/>
</dbReference>
<evidence type="ECO:0000313" key="7">
    <source>
        <dbReference type="Proteomes" id="UP000288943"/>
    </source>
</evidence>
<dbReference type="SUPFAM" id="SSF117281">
    <property type="entry name" value="Kelch motif"/>
    <property type="match status" value="2"/>
</dbReference>
<dbReference type="GeneID" id="95378440"/>
<evidence type="ECO:0000313" key="5">
    <source>
        <dbReference type="EMBL" id="MCY9596728.1"/>
    </source>
</evidence>
<feature type="domain" description="SLH" evidence="4">
    <location>
        <begin position="1705"/>
        <end position="1768"/>
    </location>
</feature>
<protein>
    <submittedName>
        <fullName evidence="5">Ig-like domain-containing protein</fullName>
    </submittedName>
</protein>
<feature type="domain" description="SLH" evidence="4">
    <location>
        <begin position="1834"/>
        <end position="1890"/>
    </location>
</feature>